<evidence type="ECO:0000256" key="5">
    <source>
        <dbReference type="SAM" id="MobiDB-lite"/>
    </source>
</evidence>
<dbReference type="AlphaFoldDB" id="A0A179DHU0"/>
<dbReference type="InterPro" id="IPR000748">
    <property type="entry name" value="PsdUridine_synth_RsuA/RluB/E/F"/>
</dbReference>
<dbReference type="InterPro" id="IPR050343">
    <property type="entry name" value="RsuA_PseudoU_synthase"/>
</dbReference>
<protein>
    <recommendedName>
        <fullName evidence="4">Pseudouridine synthase</fullName>
        <ecNumber evidence="4">5.4.99.-</ecNumber>
    </recommendedName>
</protein>
<dbReference type="RefSeq" id="WP_068821848.1">
    <property type="nucleotide sequence ID" value="NZ_LWHJ01000022.1"/>
</dbReference>
<sequence>MPFNKNRNSRDDKSGKDFKKSDRSESTNRSKSENRPFNSSSDYKKKDDSSFNTERKPYGEKSASGERKAPYGSREGSSGGSYRDKKPYGTRSEGSYGDKKPYGTRSEGSNDRKPYGDRKENFGDKKPFGSREGSYGDRKPFGEKREGSNDRKPYGDRKESSFGDRKPFGEKREGSNDRKPFGDRKESSFGDRKPFGDRKESSFGDRKPFGDKRESSFGDRKPFGDKREGSFGDRKPFGEREGGDRKPYQKKDTSFEGRKAYGEKRNFNKTDSERKPFVSSDKSFGGEKTPYANRENYNNSDENSFKRRSDDLRRDSNQFNDDQVKLKSRSNNKSFRNEDDTIRLNRFISNAGICSRRKADELIAAGVVSVNGEAVTELGTKVNPAIDQVRYNGELLKRGKMVYVLLNKPKDYITTTDDPQERKTVMDLVDKATSDRIYPVGRLDRNTTGLLLLTNDGDLADKLSHPKNSISKIYNVELDKALSQGDFNKIAFGLELEDGFIKPDDVRYVTGGSKSEVGIQIHSGKNRIVRRIFESLGYDVIKLDRVIYANLTKKDLTRGRWRYLTEQEIIQLKHFTKG</sequence>
<dbReference type="Gene3D" id="3.30.70.580">
    <property type="entry name" value="Pseudouridine synthase I, catalytic domain, N-terminal subdomain"/>
    <property type="match status" value="1"/>
</dbReference>
<feature type="domain" description="RNA-binding S4" evidence="6">
    <location>
        <begin position="342"/>
        <end position="400"/>
    </location>
</feature>
<dbReference type="SMART" id="SM00363">
    <property type="entry name" value="S4"/>
    <property type="match status" value="1"/>
</dbReference>
<dbReference type="GO" id="GO:0000455">
    <property type="term" value="P:enzyme-directed rRNA pseudouridine synthesis"/>
    <property type="evidence" value="ECO:0007669"/>
    <property type="project" value="UniProtKB-ARBA"/>
</dbReference>
<comment type="caution">
    <text evidence="7">The sequence shown here is derived from an EMBL/GenBank/DDBJ whole genome shotgun (WGS) entry which is preliminary data.</text>
</comment>
<dbReference type="InterPro" id="IPR036986">
    <property type="entry name" value="S4_RNA-bd_sf"/>
</dbReference>
<dbReference type="InterPro" id="IPR042092">
    <property type="entry name" value="PsdUridine_s_RsuA/RluB/E/F_cat"/>
</dbReference>
<feature type="compositionally biased region" description="Basic and acidic residues" evidence="5">
    <location>
        <begin position="108"/>
        <end position="276"/>
    </location>
</feature>
<feature type="region of interest" description="Disordered" evidence="5">
    <location>
        <begin position="1"/>
        <end position="335"/>
    </location>
</feature>
<feature type="compositionally biased region" description="Basic and acidic residues" evidence="5">
    <location>
        <begin position="42"/>
        <end position="69"/>
    </location>
</feature>
<keyword evidence="3" id="KW-0694">RNA-binding</keyword>
<dbReference type="GO" id="GO:0120159">
    <property type="term" value="F:rRNA pseudouridine synthase activity"/>
    <property type="evidence" value="ECO:0007669"/>
    <property type="project" value="UniProtKB-ARBA"/>
</dbReference>
<dbReference type="FunFam" id="3.10.290.10:FF:000003">
    <property type="entry name" value="Pseudouridine synthase"/>
    <property type="match status" value="1"/>
</dbReference>
<proteinExistence type="inferred from homology"/>
<dbReference type="Gene3D" id="3.30.70.1560">
    <property type="entry name" value="Alpha-L RNA-binding motif"/>
    <property type="match status" value="1"/>
</dbReference>
<keyword evidence="2 4" id="KW-0413">Isomerase</keyword>
<dbReference type="PROSITE" id="PS50889">
    <property type="entry name" value="S4"/>
    <property type="match status" value="1"/>
</dbReference>
<evidence type="ECO:0000313" key="8">
    <source>
        <dbReference type="Proteomes" id="UP000078459"/>
    </source>
</evidence>
<feature type="compositionally biased region" description="Basic and acidic residues" evidence="5">
    <location>
        <begin position="8"/>
        <end position="34"/>
    </location>
</feature>
<evidence type="ECO:0000256" key="3">
    <source>
        <dbReference type="PROSITE-ProRule" id="PRU00182"/>
    </source>
</evidence>
<dbReference type="PANTHER" id="PTHR47683">
    <property type="entry name" value="PSEUDOURIDINE SYNTHASE FAMILY PROTEIN-RELATED"/>
    <property type="match status" value="1"/>
</dbReference>
<evidence type="ECO:0000313" key="7">
    <source>
        <dbReference type="EMBL" id="OAQ40615.1"/>
    </source>
</evidence>
<dbReference type="PANTHER" id="PTHR47683:SF2">
    <property type="entry name" value="RNA-BINDING S4 DOMAIN-CONTAINING PROTEIN"/>
    <property type="match status" value="1"/>
</dbReference>
<evidence type="ECO:0000256" key="2">
    <source>
        <dbReference type="ARBA" id="ARBA00023235"/>
    </source>
</evidence>
<dbReference type="InterPro" id="IPR020094">
    <property type="entry name" value="TruA/RsuA/RluB/E/F_N"/>
</dbReference>
<dbReference type="EMBL" id="LWHJ01000022">
    <property type="protein sequence ID" value="OAQ40615.1"/>
    <property type="molecule type" value="Genomic_DNA"/>
</dbReference>
<dbReference type="Pfam" id="PF01479">
    <property type="entry name" value="S4"/>
    <property type="match status" value="1"/>
</dbReference>
<dbReference type="InterPro" id="IPR006145">
    <property type="entry name" value="PsdUridine_synth_RsuA/RluA"/>
</dbReference>
<feature type="compositionally biased region" description="Basic and acidic residues" evidence="5">
    <location>
        <begin position="303"/>
        <end position="316"/>
    </location>
</feature>
<dbReference type="OrthoDB" id="9807213at2"/>
<dbReference type="InterPro" id="IPR020103">
    <property type="entry name" value="PsdUridine_synth_cat_dom_sf"/>
</dbReference>
<keyword evidence="8" id="KW-1185">Reference proteome</keyword>
<dbReference type="PROSITE" id="PS01149">
    <property type="entry name" value="PSI_RSU"/>
    <property type="match status" value="1"/>
</dbReference>
<evidence type="ECO:0000256" key="1">
    <source>
        <dbReference type="ARBA" id="ARBA00008348"/>
    </source>
</evidence>
<dbReference type="Proteomes" id="UP000078459">
    <property type="component" value="Unassembled WGS sequence"/>
</dbReference>
<dbReference type="InterPro" id="IPR018496">
    <property type="entry name" value="PsdUridine_synth_RsuA/RluB_CS"/>
</dbReference>
<evidence type="ECO:0000256" key="4">
    <source>
        <dbReference type="RuleBase" id="RU003887"/>
    </source>
</evidence>
<evidence type="ECO:0000259" key="6">
    <source>
        <dbReference type="SMART" id="SM00363"/>
    </source>
</evidence>
<dbReference type="STRING" id="1826909.A5893_06640"/>
<gene>
    <name evidence="7" type="ORF">A5893_06640</name>
</gene>
<organism evidence="7 8">
    <name type="scientific">Pedobacter psychrophilus</name>
    <dbReference type="NCBI Taxonomy" id="1826909"/>
    <lineage>
        <taxon>Bacteria</taxon>
        <taxon>Pseudomonadati</taxon>
        <taxon>Bacteroidota</taxon>
        <taxon>Sphingobacteriia</taxon>
        <taxon>Sphingobacteriales</taxon>
        <taxon>Sphingobacteriaceae</taxon>
        <taxon>Pedobacter</taxon>
    </lineage>
</organism>
<dbReference type="Gene3D" id="3.10.290.10">
    <property type="entry name" value="RNA-binding S4 domain"/>
    <property type="match status" value="1"/>
</dbReference>
<comment type="similarity">
    <text evidence="1 4">Belongs to the pseudouridine synthase RsuA family.</text>
</comment>
<dbReference type="InterPro" id="IPR002942">
    <property type="entry name" value="S4_RNA-bd"/>
</dbReference>
<dbReference type="SUPFAM" id="SSF55174">
    <property type="entry name" value="Alpha-L RNA-binding motif"/>
    <property type="match status" value="1"/>
</dbReference>
<dbReference type="GO" id="GO:0003723">
    <property type="term" value="F:RNA binding"/>
    <property type="evidence" value="ECO:0007669"/>
    <property type="project" value="UniProtKB-KW"/>
</dbReference>
<dbReference type="Pfam" id="PF00849">
    <property type="entry name" value="PseudoU_synth_2"/>
    <property type="match status" value="1"/>
</dbReference>
<reference evidence="7 8" key="1">
    <citation type="submission" date="2016-04" db="EMBL/GenBank/DDBJ databases">
        <authorList>
            <person name="Evans L.H."/>
            <person name="Alamgir A."/>
            <person name="Owens N."/>
            <person name="Weber N.D."/>
            <person name="Virtaneva K."/>
            <person name="Barbian K."/>
            <person name="Babar A."/>
            <person name="Rosenke K."/>
        </authorList>
    </citation>
    <scope>NUCLEOTIDE SEQUENCE [LARGE SCALE GENOMIC DNA]</scope>
    <source>
        <strain evidence="7 8">CCM 8644</strain>
    </source>
</reference>
<name>A0A179DHU0_9SPHI</name>
<dbReference type="NCBIfam" id="TIGR00093">
    <property type="entry name" value="pseudouridine synthase"/>
    <property type="match status" value="1"/>
</dbReference>
<accession>A0A179DHU0</accession>
<dbReference type="CDD" id="cd02870">
    <property type="entry name" value="PseudoU_synth_RsuA_like"/>
    <property type="match status" value="1"/>
</dbReference>
<dbReference type="CDD" id="cd00165">
    <property type="entry name" value="S4"/>
    <property type="match status" value="1"/>
</dbReference>
<dbReference type="SUPFAM" id="SSF55120">
    <property type="entry name" value="Pseudouridine synthase"/>
    <property type="match status" value="1"/>
</dbReference>
<dbReference type="EC" id="5.4.99.-" evidence="4"/>
<reference evidence="7 8" key="2">
    <citation type="submission" date="2016-06" db="EMBL/GenBank/DDBJ databases">
        <title>Pedobacter psychrophilus sp. nov., isolated from Antarctic fragmentary rock.</title>
        <authorList>
            <person name="Svec P."/>
        </authorList>
    </citation>
    <scope>NUCLEOTIDE SEQUENCE [LARGE SCALE GENOMIC DNA]</scope>
    <source>
        <strain evidence="7 8">CCM 8644</strain>
    </source>
</reference>